<comment type="caution">
    <text evidence="2">The sequence shown here is derived from an EMBL/GenBank/DDBJ whole genome shotgun (WGS) entry which is preliminary data.</text>
</comment>
<evidence type="ECO:0000313" key="3">
    <source>
        <dbReference type="Proteomes" id="UP001321473"/>
    </source>
</evidence>
<evidence type="ECO:0000313" key="2">
    <source>
        <dbReference type="EMBL" id="KAK8787834.1"/>
    </source>
</evidence>
<accession>A0AAQ4FKM0</accession>
<evidence type="ECO:0000256" key="1">
    <source>
        <dbReference type="SAM" id="MobiDB-lite"/>
    </source>
</evidence>
<gene>
    <name evidence="2" type="ORF">V5799_022390</name>
</gene>
<protein>
    <submittedName>
        <fullName evidence="2">Uncharacterized protein</fullName>
    </submittedName>
</protein>
<dbReference type="AlphaFoldDB" id="A0AAQ4FKM0"/>
<sequence>IPASPGTLNPLDQAKAMRLSTELMYSCKDDMIRLNVSPAILKELKRLCIMFRACFAYGSYSNTTIKEFRQTYMHCLRSLIYMGETLSPERTTDANPDAAENNYDGTDNWTPVMRAMARRREKLEKATEDKKSRVAAGS</sequence>
<name>A0AAQ4FKM0_AMBAM</name>
<organism evidence="2 3">
    <name type="scientific">Amblyomma americanum</name>
    <name type="common">Lone star tick</name>
    <dbReference type="NCBI Taxonomy" id="6943"/>
    <lineage>
        <taxon>Eukaryota</taxon>
        <taxon>Metazoa</taxon>
        <taxon>Ecdysozoa</taxon>
        <taxon>Arthropoda</taxon>
        <taxon>Chelicerata</taxon>
        <taxon>Arachnida</taxon>
        <taxon>Acari</taxon>
        <taxon>Parasitiformes</taxon>
        <taxon>Ixodida</taxon>
        <taxon>Ixodoidea</taxon>
        <taxon>Ixodidae</taxon>
        <taxon>Amblyomminae</taxon>
        <taxon>Amblyomma</taxon>
    </lineage>
</organism>
<dbReference type="Proteomes" id="UP001321473">
    <property type="component" value="Unassembled WGS sequence"/>
</dbReference>
<feature type="region of interest" description="Disordered" evidence="1">
    <location>
        <begin position="89"/>
        <end position="110"/>
    </location>
</feature>
<feature type="non-terminal residue" evidence="2">
    <location>
        <position position="1"/>
    </location>
</feature>
<proteinExistence type="predicted"/>
<reference evidence="2 3" key="1">
    <citation type="journal article" date="2023" name="Arcadia Sci">
        <title>De novo assembly of a long-read Amblyomma americanum tick genome.</title>
        <authorList>
            <person name="Chou S."/>
            <person name="Poskanzer K.E."/>
            <person name="Rollins M."/>
            <person name="Thuy-Boun P.S."/>
        </authorList>
    </citation>
    <scope>NUCLEOTIDE SEQUENCE [LARGE SCALE GENOMIC DNA]</scope>
    <source>
        <strain evidence="2">F_SG_1</strain>
        <tissue evidence="2">Salivary glands</tissue>
    </source>
</reference>
<keyword evidence="3" id="KW-1185">Reference proteome</keyword>
<dbReference type="EMBL" id="JARKHS020001372">
    <property type="protein sequence ID" value="KAK8787834.1"/>
    <property type="molecule type" value="Genomic_DNA"/>
</dbReference>